<dbReference type="Proteomes" id="UP001175271">
    <property type="component" value="Unassembled WGS sequence"/>
</dbReference>
<comment type="caution">
    <text evidence="2">The sequence shown here is derived from an EMBL/GenBank/DDBJ whole genome shotgun (WGS) entry which is preliminary data.</text>
</comment>
<feature type="transmembrane region" description="Helical" evidence="1">
    <location>
        <begin position="9"/>
        <end position="29"/>
    </location>
</feature>
<protein>
    <submittedName>
        <fullName evidence="2">Uncharacterized protein</fullName>
    </submittedName>
</protein>
<accession>A0AA39HLY6</accession>
<feature type="transmembrane region" description="Helical" evidence="1">
    <location>
        <begin position="173"/>
        <end position="190"/>
    </location>
</feature>
<reference evidence="2" key="1">
    <citation type="submission" date="2023-06" db="EMBL/GenBank/DDBJ databases">
        <title>Genomic analysis of the entomopathogenic nematode Steinernema hermaphroditum.</title>
        <authorList>
            <person name="Schwarz E.M."/>
            <person name="Heppert J.K."/>
            <person name="Baniya A."/>
            <person name="Schwartz H.T."/>
            <person name="Tan C.-H."/>
            <person name="Antoshechkin I."/>
            <person name="Sternberg P.W."/>
            <person name="Goodrich-Blair H."/>
            <person name="Dillman A.R."/>
        </authorList>
    </citation>
    <scope>NUCLEOTIDE SEQUENCE</scope>
    <source>
        <strain evidence="2">PS9179</strain>
        <tissue evidence="2">Whole animal</tissue>
    </source>
</reference>
<organism evidence="2 3">
    <name type="scientific">Steinernema hermaphroditum</name>
    <dbReference type="NCBI Taxonomy" id="289476"/>
    <lineage>
        <taxon>Eukaryota</taxon>
        <taxon>Metazoa</taxon>
        <taxon>Ecdysozoa</taxon>
        <taxon>Nematoda</taxon>
        <taxon>Chromadorea</taxon>
        <taxon>Rhabditida</taxon>
        <taxon>Tylenchina</taxon>
        <taxon>Panagrolaimomorpha</taxon>
        <taxon>Strongyloidoidea</taxon>
        <taxon>Steinernematidae</taxon>
        <taxon>Steinernema</taxon>
    </lineage>
</organism>
<keyword evidence="3" id="KW-1185">Reference proteome</keyword>
<sequence>MYVILKPTFHLIGVFALFTLASFISFNVLTPYDCTLSEPATEYVRLFDIQLAVQSDVTWLLALATLICALPIVPYAIVKSRKFEEKVTKNNGWKALIVNGFFIVTVLLLIFVLGSIVYTHRQRTNLFWGYLLLKSFFSDVRKYAAPEMLPARLRIQLSTGGQFYDCHFPSHKFHNFIFMMVYFYLVFVLFRQLFNLLSNIFAVANVSVEVKIFSCNFSFGKSTDNTVTDLPTSILAVQPTVGEDESQVLKDV</sequence>
<keyword evidence="1" id="KW-0812">Transmembrane</keyword>
<keyword evidence="1" id="KW-1133">Transmembrane helix</keyword>
<keyword evidence="1" id="KW-0472">Membrane</keyword>
<name>A0AA39HLY6_9BILA</name>
<feature type="transmembrane region" description="Helical" evidence="1">
    <location>
        <begin position="97"/>
        <end position="118"/>
    </location>
</feature>
<dbReference type="AlphaFoldDB" id="A0AA39HLY6"/>
<dbReference type="EMBL" id="JAUCMV010000003">
    <property type="protein sequence ID" value="KAK0408321.1"/>
    <property type="molecule type" value="Genomic_DNA"/>
</dbReference>
<evidence type="ECO:0000313" key="2">
    <source>
        <dbReference type="EMBL" id="KAK0408321.1"/>
    </source>
</evidence>
<gene>
    <name evidence="2" type="ORF">QR680_003888</name>
</gene>
<proteinExistence type="predicted"/>
<evidence type="ECO:0000313" key="3">
    <source>
        <dbReference type="Proteomes" id="UP001175271"/>
    </source>
</evidence>
<feature type="transmembrane region" description="Helical" evidence="1">
    <location>
        <begin position="57"/>
        <end position="77"/>
    </location>
</feature>
<evidence type="ECO:0000256" key="1">
    <source>
        <dbReference type="SAM" id="Phobius"/>
    </source>
</evidence>